<evidence type="ECO:0000313" key="2">
    <source>
        <dbReference type="EMBL" id="KXZ40822.1"/>
    </source>
</evidence>
<evidence type="ECO:0000256" key="1">
    <source>
        <dbReference type="SAM" id="Phobius"/>
    </source>
</evidence>
<comment type="caution">
    <text evidence="2">The sequence shown here is derived from an EMBL/GenBank/DDBJ whole genome shotgun (WGS) entry which is preliminary data.</text>
</comment>
<evidence type="ECO:0000313" key="3">
    <source>
        <dbReference type="Proteomes" id="UP000075714"/>
    </source>
</evidence>
<dbReference type="AlphaFoldDB" id="A0A150FT82"/>
<keyword evidence="1" id="KW-0472">Membrane</keyword>
<feature type="transmembrane region" description="Helical" evidence="1">
    <location>
        <begin position="90"/>
        <end position="107"/>
    </location>
</feature>
<dbReference type="EMBL" id="LSYV01002089">
    <property type="protein sequence ID" value="KXZ40822.1"/>
    <property type="molecule type" value="Genomic_DNA"/>
</dbReference>
<organism evidence="2 3">
    <name type="scientific">Gonium pectorale</name>
    <name type="common">Green alga</name>
    <dbReference type="NCBI Taxonomy" id="33097"/>
    <lineage>
        <taxon>Eukaryota</taxon>
        <taxon>Viridiplantae</taxon>
        <taxon>Chlorophyta</taxon>
        <taxon>core chlorophytes</taxon>
        <taxon>Chlorophyceae</taxon>
        <taxon>CS clade</taxon>
        <taxon>Chlamydomonadales</taxon>
        <taxon>Volvocaceae</taxon>
        <taxon>Gonium</taxon>
    </lineage>
</organism>
<accession>A0A150FT82</accession>
<keyword evidence="3" id="KW-1185">Reference proteome</keyword>
<proteinExistence type="predicted"/>
<dbReference type="Proteomes" id="UP000075714">
    <property type="component" value="Unassembled WGS sequence"/>
</dbReference>
<sequence>MPVGVGLGPGAMGPLLQHHHPGLGGAHAGGPAVMAAGVGMGGVMADPRELEPQPLCEWRNMWSYALILLLLLFAVLYVTVISKRGHQEPWMMTLWQVLLVVLPIYLVL</sequence>
<gene>
    <name evidence="2" type="ORF">GPECTOR_2100g1094</name>
</gene>
<name>A0A150FT82_GONPE</name>
<keyword evidence="1" id="KW-0812">Transmembrane</keyword>
<keyword evidence="1" id="KW-1133">Transmembrane helix</keyword>
<protein>
    <submittedName>
        <fullName evidence="2">Uncharacterized protein</fullName>
    </submittedName>
</protein>
<feature type="transmembrane region" description="Helical" evidence="1">
    <location>
        <begin position="61"/>
        <end position="78"/>
    </location>
</feature>
<reference evidence="3" key="1">
    <citation type="journal article" date="2016" name="Nat. Commun.">
        <title>The Gonium pectorale genome demonstrates co-option of cell cycle regulation during the evolution of multicellularity.</title>
        <authorList>
            <person name="Hanschen E.R."/>
            <person name="Marriage T.N."/>
            <person name="Ferris P.J."/>
            <person name="Hamaji T."/>
            <person name="Toyoda A."/>
            <person name="Fujiyama A."/>
            <person name="Neme R."/>
            <person name="Noguchi H."/>
            <person name="Minakuchi Y."/>
            <person name="Suzuki M."/>
            <person name="Kawai-Toyooka H."/>
            <person name="Smith D.R."/>
            <person name="Sparks H."/>
            <person name="Anderson J."/>
            <person name="Bakaric R."/>
            <person name="Luria V."/>
            <person name="Karger A."/>
            <person name="Kirschner M.W."/>
            <person name="Durand P.M."/>
            <person name="Michod R.E."/>
            <person name="Nozaki H."/>
            <person name="Olson B.J."/>
        </authorList>
    </citation>
    <scope>NUCLEOTIDE SEQUENCE [LARGE SCALE GENOMIC DNA]</scope>
    <source>
        <strain evidence="3">NIES-2863</strain>
    </source>
</reference>